<dbReference type="SUPFAM" id="SSF53850">
    <property type="entry name" value="Periplasmic binding protein-like II"/>
    <property type="match status" value="1"/>
</dbReference>
<keyword evidence="5" id="KW-0449">Lipoprotein</keyword>
<dbReference type="EMBL" id="WTUZ01000040">
    <property type="protein sequence ID" value="MZQ86879.1"/>
    <property type="molecule type" value="Genomic_DNA"/>
</dbReference>
<gene>
    <name evidence="6" type="ORF">GQF01_32695</name>
</gene>
<evidence type="ECO:0000256" key="1">
    <source>
        <dbReference type="ARBA" id="ARBA00022475"/>
    </source>
</evidence>
<organism evidence="6 7">
    <name type="scientific">Paenibacillus silvestris</name>
    <dbReference type="NCBI Taxonomy" id="2606219"/>
    <lineage>
        <taxon>Bacteria</taxon>
        <taxon>Bacillati</taxon>
        <taxon>Bacillota</taxon>
        <taxon>Bacilli</taxon>
        <taxon>Bacillales</taxon>
        <taxon>Paenibacillaceae</taxon>
        <taxon>Paenibacillus</taxon>
    </lineage>
</organism>
<comment type="caution">
    <text evidence="6">The sequence shown here is derived from an EMBL/GenBank/DDBJ whole genome shotgun (WGS) entry which is preliminary data.</text>
</comment>
<dbReference type="InterPro" id="IPR006059">
    <property type="entry name" value="SBP"/>
</dbReference>
<proteinExistence type="predicted"/>
<evidence type="ECO:0000313" key="7">
    <source>
        <dbReference type="Proteomes" id="UP000481087"/>
    </source>
</evidence>
<evidence type="ECO:0000256" key="3">
    <source>
        <dbReference type="ARBA" id="ARBA00023136"/>
    </source>
</evidence>
<sequence length="525" mass="60102">MFISLTRYKVIPVFLVVATILAGCSRLTLSQQGLSHSPEEQAGNPDLQVSVVNQSKYAPIHQENLFVAEIEKRFHMKWDYMSIPVSSGMDKFNVMFASGQIPDLVLTMNNFSAVKNWADAGYLLQIGDYIDRLPNYRKLFNDSEWKDIQDYATINGKLYMLPSKIDVKDPMAWIYRRDAFERAGITEFPKTTDAFYEDLKKLKAALPSFEGIGVRGGPNTTGIKSLLAGFQHAFRLPPDFGGVDGWLGFWNDPDEQNRVVYAPATQKHRDMLIYLAKLYREGLIEKEFATLSEEQWSAKRQKGKDLIDFQWVSQVADLQKEALNQPGIVWDYSRYHPQAYEKPGLEFRPVSVSLYGPLLSSKLLKDEAKLNRILSYIDWAATDEGRLFHMMGKENVSYQMDGGSVHYMAGKDRKRVASEYGFDWFLSKSPAALSSDEPSKKANEAWQVYQKLPYVEPRNTPFTDQDWETISIYMGTVQDVVYRFATKSVMGLEDVSSDSVWQGYVNELNKAGLQDMLNIFQKYWK</sequence>
<dbReference type="PANTHER" id="PTHR43649">
    <property type="entry name" value="ARABINOSE-BINDING PROTEIN-RELATED"/>
    <property type="match status" value="1"/>
</dbReference>
<dbReference type="InterPro" id="IPR050490">
    <property type="entry name" value="Bact_solute-bd_prot1"/>
</dbReference>
<evidence type="ECO:0000256" key="2">
    <source>
        <dbReference type="ARBA" id="ARBA00022729"/>
    </source>
</evidence>
<dbReference type="AlphaFoldDB" id="A0A6L8VC27"/>
<keyword evidence="7" id="KW-1185">Reference proteome</keyword>
<dbReference type="PROSITE" id="PS51257">
    <property type="entry name" value="PROKAR_LIPOPROTEIN"/>
    <property type="match status" value="1"/>
</dbReference>
<dbReference type="PANTHER" id="PTHR43649:SF33">
    <property type="entry name" value="POLYGALACTURONAN_RHAMNOGALACTURONAN-BINDING PROTEIN YTCQ"/>
    <property type="match status" value="1"/>
</dbReference>
<name>A0A6L8VC27_9BACL</name>
<keyword evidence="2" id="KW-0732">Signal</keyword>
<dbReference type="Proteomes" id="UP000481087">
    <property type="component" value="Unassembled WGS sequence"/>
</dbReference>
<dbReference type="RefSeq" id="WP_161411361.1">
    <property type="nucleotide sequence ID" value="NZ_WTUZ01000040.1"/>
</dbReference>
<evidence type="ECO:0000256" key="5">
    <source>
        <dbReference type="ARBA" id="ARBA00023288"/>
    </source>
</evidence>
<accession>A0A6L8VC27</accession>
<dbReference type="Gene3D" id="3.40.190.10">
    <property type="entry name" value="Periplasmic binding protein-like II"/>
    <property type="match status" value="2"/>
</dbReference>
<protein>
    <submittedName>
        <fullName evidence="6">Extracellular solute-binding protein</fullName>
    </submittedName>
</protein>
<keyword evidence="1" id="KW-1003">Cell membrane</keyword>
<dbReference type="Pfam" id="PF01547">
    <property type="entry name" value="SBP_bac_1"/>
    <property type="match status" value="1"/>
</dbReference>
<keyword evidence="4" id="KW-0564">Palmitate</keyword>
<reference evidence="6 7" key="1">
    <citation type="submission" date="2019-12" db="EMBL/GenBank/DDBJ databases">
        <title>Paenibacillus sp. nov. sp. isolated from soil.</title>
        <authorList>
            <person name="Kim J."/>
            <person name="Jeong S.E."/>
            <person name="Jung H.S."/>
            <person name="Jeon C.O."/>
        </authorList>
    </citation>
    <scope>NUCLEOTIDE SEQUENCE [LARGE SCALE GENOMIC DNA]</scope>
    <source>
        <strain evidence="6 7">5J-6</strain>
    </source>
</reference>
<evidence type="ECO:0000313" key="6">
    <source>
        <dbReference type="EMBL" id="MZQ86879.1"/>
    </source>
</evidence>
<keyword evidence="3" id="KW-0472">Membrane</keyword>
<evidence type="ECO:0000256" key="4">
    <source>
        <dbReference type="ARBA" id="ARBA00023139"/>
    </source>
</evidence>